<dbReference type="EMBL" id="JACDTQ010003919">
    <property type="protein sequence ID" value="KAF5911570.1"/>
    <property type="molecule type" value="Genomic_DNA"/>
</dbReference>
<organism evidence="2 3">
    <name type="scientific">Diceros bicornis minor</name>
    <name type="common">South-central black rhinoceros</name>
    <dbReference type="NCBI Taxonomy" id="77932"/>
    <lineage>
        <taxon>Eukaryota</taxon>
        <taxon>Metazoa</taxon>
        <taxon>Chordata</taxon>
        <taxon>Craniata</taxon>
        <taxon>Vertebrata</taxon>
        <taxon>Euteleostomi</taxon>
        <taxon>Mammalia</taxon>
        <taxon>Eutheria</taxon>
        <taxon>Laurasiatheria</taxon>
        <taxon>Perissodactyla</taxon>
        <taxon>Rhinocerotidae</taxon>
        <taxon>Diceros</taxon>
    </lineage>
</organism>
<dbReference type="SUPFAM" id="SSF109640">
    <property type="entry name" value="KRAB domain (Kruppel-associated box)"/>
    <property type="match status" value="1"/>
</dbReference>
<dbReference type="GO" id="GO:0006355">
    <property type="term" value="P:regulation of DNA-templated transcription"/>
    <property type="evidence" value="ECO:0007669"/>
    <property type="project" value="InterPro"/>
</dbReference>
<dbReference type="InterPro" id="IPR036051">
    <property type="entry name" value="KRAB_dom_sf"/>
</dbReference>
<name>A0A7J7E6X3_DICBM</name>
<accession>A0A7J7E6X3</accession>
<evidence type="ECO:0000259" key="1">
    <source>
        <dbReference type="PROSITE" id="PS50805"/>
    </source>
</evidence>
<keyword evidence="3" id="KW-1185">Reference proteome</keyword>
<dbReference type="Gene3D" id="6.10.140.140">
    <property type="match status" value="1"/>
</dbReference>
<comment type="caution">
    <text evidence="2">The sequence shown here is derived from an EMBL/GenBank/DDBJ whole genome shotgun (WGS) entry which is preliminary data.</text>
</comment>
<dbReference type="PANTHER" id="PTHR23232">
    <property type="entry name" value="KRAB DOMAIN C2H2 ZINC FINGER"/>
    <property type="match status" value="1"/>
</dbReference>
<dbReference type="PROSITE" id="PS50805">
    <property type="entry name" value="KRAB"/>
    <property type="match status" value="1"/>
</dbReference>
<sequence length="168" mass="19299">MAGRDWQPEPWSPALYFRRKEAEVASLVRAVFLSGDSAHPGAVTSVLSRCPRPWNQQNICAFCVRILSKDPFCLPEEKIEAERMVTDCLTSCSQDSVTFTDVAVHFTRREWTLLDSAQKNLYRDVMLENYENLTTVGYQLFKPSLISWLEQEEELRTVERGVLEGFTT</sequence>
<proteinExistence type="predicted"/>
<reference evidence="2 3" key="1">
    <citation type="journal article" date="2020" name="Mol. Biol. Evol.">
        <title>Interspecific Gene Flow and the Evolution of Specialization in Black and White Rhinoceros.</title>
        <authorList>
            <person name="Moodley Y."/>
            <person name="Westbury M.V."/>
            <person name="Russo I.M."/>
            <person name="Gopalakrishnan S."/>
            <person name="Rakotoarivelo A."/>
            <person name="Olsen R.A."/>
            <person name="Prost S."/>
            <person name="Tunstall T."/>
            <person name="Ryder O.A."/>
            <person name="Dalen L."/>
            <person name="Bruford M.W."/>
        </authorList>
    </citation>
    <scope>NUCLEOTIDE SEQUENCE [LARGE SCALE GENOMIC DNA]</scope>
    <source>
        <strain evidence="2">SBR-YM</strain>
        <tissue evidence="2">Skin</tissue>
    </source>
</reference>
<evidence type="ECO:0000313" key="2">
    <source>
        <dbReference type="EMBL" id="KAF5911570.1"/>
    </source>
</evidence>
<dbReference type="InterPro" id="IPR001909">
    <property type="entry name" value="KRAB"/>
</dbReference>
<protein>
    <recommendedName>
        <fullName evidence="1">KRAB domain-containing protein</fullName>
    </recommendedName>
</protein>
<dbReference type="SMART" id="SM00349">
    <property type="entry name" value="KRAB"/>
    <property type="match status" value="1"/>
</dbReference>
<dbReference type="Pfam" id="PF01352">
    <property type="entry name" value="KRAB"/>
    <property type="match status" value="1"/>
</dbReference>
<feature type="domain" description="KRAB" evidence="1">
    <location>
        <begin position="97"/>
        <end position="168"/>
    </location>
</feature>
<gene>
    <name evidence="2" type="ORF">HPG69_008167</name>
</gene>
<dbReference type="PANTHER" id="PTHR23232:SF157">
    <property type="entry name" value="ZINC FINGER PROTEIN 525"/>
    <property type="match status" value="1"/>
</dbReference>
<evidence type="ECO:0000313" key="3">
    <source>
        <dbReference type="Proteomes" id="UP000551758"/>
    </source>
</evidence>
<dbReference type="Proteomes" id="UP000551758">
    <property type="component" value="Unassembled WGS sequence"/>
</dbReference>
<dbReference type="AlphaFoldDB" id="A0A7J7E6X3"/>
<dbReference type="InterPro" id="IPR050169">
    <property type="entry name" value="Krueppel_C2H2_ZnF"/>
</dbReference>
<dbReference type="CDD" id="cd07765">
    <property type="entry name" value="KRAB_A-box"/>
    <property type="match status" value="1"/>
</dbReference>